<reference evidence="2" key="1">
    <citation type="submission" date="2025-08" db="UniProtKB">
        <authorList>
            <consortium name="RefSeq"/>
        </authorList>
    </citation>
    <scope>IDENTIFICATION</scope>
</reference>
<organism evidence="1 2">
    <name type="scientific">Betta splendens</name>
    <name type="common">Siamese fighting fish</name>
    <dbReference type="NCBI Taxonomy" id="158456"/>
    <lineage>
        <taxon>Eukaryota</taxon>
        <taxon>Metazoa</taxon>
        <taxon>Chordata</taxon>
        <taxon>Craniata</taxon>
        <taxon>Vertebrata</taxon>
        <taxon>Euteleostomi</taxon>
        <taxon>Actinopterygii</taxon>
        <taxon>Neopterygii</taxon>
        <taxon>Teleostei</taxon>
        <taxon>Neoteleostei</taxon>
        <taxon>Acanthomorphata</taxon>
        <taxon>Anabantaria</taxon>
        <taxon>Anabantiformes</taxon>
        <taxon>Anabantoidei</taxon>
        <taxon>Osphronemidae</taxon>
        <taxon>Betta</taxon>
    </lineage>
</organism>
<proteinExistence type="predicted"/>
<keyword evidence="1" id="KW-1185">Reference proteome</keyword>
<dbReference type="GeneID" id="114846478"/>
<dbReference type="PANTHER" id="PTHR28586:SF1">
    <property type="entry name" value="PROTEIN PAXX"/>
    <property type="match status" value="1"/>
</dbReference>
<evidence type="ECO:0000313" key="1">
    <source>
        <dbReference type="Proteomes" id="UP000515150"/>
    </source>
</evidence>
<dbReference type="InterPro" id="IPR027873">
    <property type="entry name" value="PAXX"/>
</dbReference>
<dbReference type="FunCoup" id="A0A6P7L9X2">
    <property type="interactions" value="551"/>
</dbReference>
<dbReference type="GO" id="GO:0005634">
    <property type="term" value="C:nucleus"/>
    <property type="evidence" value="ECO:0007669"/>
    <property type="project" value="TreeGrafter"/>
</dbReference>
<dbReference type="GO" id="GO:0035861">
    <property type="term" value="C:site of double-strand break"/>
    <property type="evidence" value="ECO:0007669"/>
    <property type="project" value="TreeGrafter"/>
</dbReference>
<dbReference type="CDD" id="cd22286">
    <property type="entry name" value="HD_PAXX_N"/>
    <property type="match status" value="1"/>
</dbReference>
<evidence type="ECO:0000313" key="2">
    <source>
        <dbReference type="RefSeq" id="XP_028991297.1"/>
    </source>
</evidence>
<dbReference type="AlphaFoldDB" id="A0A6P7L9X2"/>
<dbReference type="GO" id="GO:0060090">
    <property type="term" value="F:molecular adaptor activity"/>
    <property type="evidence" value="ECO:0007669"/>
    <property type="project" value="TreeGrafter"/>
</dbReference>
<dbReference type="CTD" id="286257"/>
<protein>
    <submittedName>
        <fullName evidence="2">Protein PAXX</fullName>
    </submittedName>
</protein>
<name>A0A6P7L9X2_BETSP</name>
<dbReference type="Pfam" id="PF15384">
    <property type="entry name" value="PAXX"/>
    <property type="match status" value="1"/>
</dbReference>
<dbReference type="GO" id="GO:0006303">
    <property type="term" value="P:double-strand break repair via nonhomologous end joining"/>
    <property type="evidence" value="ECO:0007669"/>
    <property type="project" value="InterPro"/>
</dbReference>
<dbReference type="GO" id="GO:0070419">
    <property type="term" value="C:nonhomologous end joining complex"/>
    <property type="evidence" value="ECO:0007669"/>
    <property type="project" value="TreeGrafter"/>
</dbReference>
<dbReference type="InterPro" id="IPR054134">
    <property type="entry name" value="PAXX_N"/>
</dbReference>
<dbReference type="RefSeq" id="XP_028991297.1">
    <property type="nucleotide sequence ID" value="XM_029135464.3"/>
</dbReference>
<dbReference type="Proteomes" id="UP000515150">
    <property type="component" value="Chromosome 19"/>
</dbReference>
<dbReference type="InParanoid" id="A0A6P7L9X2"/>
<dbReference type="PANTHER" id="PTHR28586">
    <property type="entry name" value="PROTEIN PAXX"/>
    <property type="match status" value="1"/>
</dbReference>
<accession>A0A6P7L9X2</accession>
<dbReference type="OrthoDB" id="5969703at2759"/>
<sequence>MDVNQRAYFTIVDKKGPFKFICYTRRKNGAFCVSLTDAADVWSAEYDEDPTTASGQRFALTSTDDYIVKLRAACSSGDVSVAVHDSTAELHVGSTPGDLSVTLSRLKGPQAAEELKELLFEMADSLTRLNSTSTLVSPVKNHQRRAADFEPRQHQNCASSVTVKRRLPGASLINPGAKKKLQATGVAFDDAEED</sequence>
<dbReference type="KEGG" id="bspl:114846478"/>
<gene>
    <name evidence="2" type="primary">paxx</name>
</gene>